<keyword evidence="3" id="KW-1003">Cell membrane</keyword>
<feature type="transmembrane region" description="Helical" evidence="8">
    <location>
        <begin position="21"/>
        <end position="44"/>
    </location>
</feature>
<proteinExistence type="inferred from homology"/>
<dbReference type="Pfam" id="PF03006">
    <property type="entry name" value="HlyIII"/>
    <property type="match status" value="1"/>
</dbReference>
<feature type="binding site" evidence="7">
    <location>
        <position position="204"/>
    </location>
    <ligand>
        <name>Zn(2+)</name>
        <dbReference type="ChEBI" id="CHEBI:29105"/>
    </ligand>
</feature>
<organism evidence="9 10">
    <name type="scientific">Gimibacter soli</name>
    <dbReference type="NCBI Taxonomy" id="3024400"/>
    <lineage>
        <taxon>Bacteria</taxon>
        <taxon>Pseudomonadati</taxon>
        <taxon>Pseudomonadota</taxon>
        <taxon>Alphaproteobacteria</taxon>
        <taxon>Kordiimonadales</taxon>
        <taxon>Temperatibacteraceae</taxon>
        <taxon>Gimibacter</taxon>
    </lineage>
</organism>
<keyword evidence="7" id="KW-0479">Metal-binding</keyword>
<evidence type="ECO:0000256" key="6">
    <source>
        <dbReference type="ARBA" id="ARBA00023136"/>
    </source>
</evidence>
<dbReference type="PANTHER" id="PTHR20855">
    <property type="entry name" value="ADIPOR/PROGESTIN RECEPTOR-RELATED"/>
    <property type="match status" value="1"/>
</dbReference>
<keyword evidence="5 8" id="KW-1133">Transmembrane helix</keyword>
<feature type="binding site" evidence="7">
    <location>
        <position position="71"/>
    </location>
    <ligand>
        <name>Zn(2+)</name>
        <dbReference type="ChEBI" id="CHEBI:29105"/>
    </ligand>
</feature>
<accession>A0AAF0BLH3</accession>
<dbReference type="PANTHER" id="PTHR20855:SF3">
    <property type="entry name" value="LD03007P"/>
    <property type="match status" value="1"/>
</dbReference>
<comment type="similarity">
    <text evidence="2">Belongs to the UPF0073 (Hly-III) family.</text>
</comment>
<dbReference type="GO" id="GO:0005886">
    <property type="term" value="C:plasma membrane"/>
    <property type="evidence" value="ECO:0007669"/>
    <property type="project" value="UniProtKB-SubCell"/>
</dbReference>
<feature type="transmembrane region" description="Helical" evidence="8">
    <location>
        <begin position="142"/>
        <end position="162"/>
    </location>
</feature>
<dbReference type="AlphaFoldDB" id="A0AAF0BLH3"/>
<evidence type="ECO:0000256" key="5">
    <source>
        <dbReference type="ARBA" id="ARBA00022989"/>
    </source>
</evidence>
<dbReference type="InterPro" id="IPR005744">
    <property type="entry name" value="Hy-lIII"/>
</dbReference>
<dbReference type="RefSeq" id="WP_289505302.1">
    <property type="nucleotide sequence ID" value="NZ_CP116805.1"/>
</dbReference>
<evidence type="ECO:0000256" key="3">
    <source>
        <dbReference type="ARBA" id="ARBA00022475"/>
    </source>
</evidence>
<dbReference type="EMBL" id="CP116805">
    <property type="protein sequence ID" value="WCL55484.1"/>
    <property type="molecule type" value="Genomic_DNA"/>
</dbReference>
<evidence type="ECO:0000313" key="10">
    <source>
        <dbReference type="Proteomes" id="UP001217500"/>
    </source>
</evidence>
<keyword evidence="4 8" id="KW-0812">Transmembrane</keyword>
<feature type="transmembrane region" description="Helical" evidence="8">
    <location>
        <begin position="112"/>
        <end position="135"/>
    </location>
</feature>
<feature type="transmembrane region" description="Helical" evidence="8">
    <location>
        <begin position="174"/>
        <end position="193"/>
    </location>
</feature>
<evidence type="ECO:0000256" key="2">
    <source>
        <dbReference type="ARBA" id="ARBA00008488"/>
    </source>
</evidence>
<reference evidence="9" key="1">
    <citation type="submission" date="2023-01" db="EMBL/GenBank/DDBJ databases">
        <title>The genome sequence of Kordiimonadaceae bacterium 6D33.</title>
        <authorList>
            <person name="Liu Y."/>
        </authorList>
    </citation>
    <scope>NUCLEOTIDE SEQUENCE</scope>
    <source>
        <strain evidence="9">6D33</strain>
    </source>
</reference>
<dbReference type="NCBIfam" id="TIGR01065">
    <property type="entry name" value="hlyIII"/>
    <property type="match status" value="1"/>
</dbReference>
<dbReference type="InterPro" id="IPR004254">
    <property type="entry name" value="AdipoR/HlyIII-related"/>
</dbReference>
<gene>
    <name evidence="9" type="ORF">PH603_06890</name>
</gene>
<feature type="transmembrane region" description="Helical" evidence="8">
    <location>
        <begin position="50"/>
        <end position="72"/>
    </location>
</feature>
<keyword evidence="6 8" id="KW-0472">Membrane</keyword>
<name>A0AAF0BLH3_9PROT</name>
<feature type="transmembrane region" description="Helical" evidence="8">
    <location>
        <begin position="84"/>
        <end position="106"/>
    </location>
</feature>
<evidence type="ECO:0000256" key="8">
    <source>
        <dbReference type="SAM" id="Phobius"/>
    </source>
</evidence>
<keyword evidence="7" id="KW-0862">Zinc</keyword>
<dbReference type="Proteomes" id="UP001217500">
    <property type="component" value="Chromosome"/>
</dbReference>
<dbReference type="KEGG" id="gso:PH603_06890"/>
<keyword evidence="10" id="KW-1185">Reference proteome</keyword>
<sequence length="228" mass="24036">MTAASGKLREYTILEEIIHAISHGLAAIAAVVGLCFLIAKAVAAGGALEITAAAIYGSSVLLVFALSTLYHSMVYSKRRDFYELLDHVAIYAKIAGTYTPIALLVLSDTLGLWVLVLVWCAAAAGATAKIIGFATGHAEGKVFRAISLGTYLAMGWGAVAFAGELYDRLPGAGLGWIVAGGLLYTVGAIFYALKGKRFTHAIWHGFVVLGSIAHFIAIYAFVLPRVSV</sequence>
<dbReference type="GO" id="GO:0140911">
    <property type="term" value="F:pore-forming activity"/>
    <property type="evidence" value="ECO:0007669"/>
    <property type="project" value="InterPro"/>
</dbReference>
<evidence type="ECO:0000256" key="1">
    <source>
        <dbReference type="ARBA" id="ARBA00004651"/>
    </source>
</evidence>
<dbReference type="GO" id="GO:0046872">
    <property type="term" value="F:metal ion binding"/>
    <property type="evidence" value="ECO:0007669"/>
    <property type="project" value="UniProtKB-KW"/>
</dbReference>
<evidence type="ECO:0000313" key="9">
    <source>
        <dbReference type="EMBL" id="WCL55484.1"/>
    </source>
</evidence>
<feature type="binding site" evidence="7">
    <location>
        <position position="200"/>
    </location>
    <ligand>
        <name>Zn(2+)</name>
        <dbReference type="ChEBI" id="CHEBI:29105"/>
    </ligand>
</feature>
<protein>
    <submittedName>
        <fullName evidence="9">Hemolysin III family protein</fullName>
    </submittedName>
</protein>
<comment type="subcellular location">
    <subcellularLocation>
        <location evidence="1">Cell membrane</location>
        <topology evidence="1">Multi-pass membrane protein</topology>
    </subcellularLocation>
</comment>
<evidence type="ECO:0000256" key="7">
    <source>
        <dbReference type="PIRSR" id="PIRSR604254-1"/>
    </source>
</evidence>
<evidence type="ECO:0000256" key="4">
    <source>
        <dbReference type="ARBA" id="ARBA00022692"/>
    </source>
</evidence>
<feature type="transmembrane region" description="Helical" evidence="8">
    <location>
        <begin position="200"/>
        <end position="222"/>
    </location>
</feature>